<dbReference type="EMBL" id="ABVL01000001">
    <property type="protein sequence ID" value="EDY21951.1"/>
    <property type="molecule type" value="Genomic_DNA"/>
</dbReference>
<dbReference type="AlphaFoldDB" id="B4CTR3"/>
<sequence length="373" mass="40613">MLTASPITNQPVGKTFSIAISILGLGAVLQLVLIGWAFVKRARSGAPPPTLMAQVVPSTTLEHIPMQQPGSLDVGANPLSEPKQSFTTNSSSTEPSRPTPVPNRPTAAEPANRFDELVLQGKELRERGDMSTAITKFREAATIDARSAVPITELAITYDKMGMADKAAESWRKIYEMGDSAGVAYQAAKAKLEASQAYALRQVAKPPVVGPAPQQNSTPVDTSAAIDGINAGAMLGLLQVKEEDLHDDNSAKHFLLHIPIKARPKAHVDVKDLVIHVLFYDIANEQNVVPTSANVQSRWATPPADWADTDTEELTVEYQLPKPERAAKHDSLKYFGYIVRIYYKQQLQAATAQPERLAQQYPPPPTLPKENEK</sequence>
<feature type="transmembrane region" description="Helical" evidence="2">
    <location>
        <begin position="16"/>
        <end position="39"/>
    </location>
</feature>
<feature type="region of interest" description="Disordered" evidence="1">
    <location>
        <begin position="353"/>
        <end position="373"/>
    </location>
</feature>
<keyword evidence="4" id="KW-1185">Reference proteome</keyword>
<keyword evidence="2" id="KW-0472">Membrane</keyword>
<dbReference type="Gene3D" id="1.25.40.10">
    <property type="entry name" value="Tetratricopeptide repeat domain"/>
    <property type="match status" value="1"/>
</dbReference>
<name>B4CTR3_9BACT</name>
<feature type="region of interest" description="Disordered" evidence="1">
    <location>
        <begin position="65"/>
        <end position="111"/>
    </location>
</feature>
<dbReference type="Proteomes" id="UP000005824">
    <property type="component" value="Unassembled WGS sequence"/>
</dbReference>
<keyword evidence="2" id="KW-0812">Transmembrane</keyword>
<feature type="compositionally biased region" description="Polar residues" evidence="1">
    <location>
        <begin position="82"/>
        <end position="96"/>
    </location>
</feature>
<dbReference type="SUPFAM" id="SSF48452">
    <property type="entry name" value="TPR-like"/>
    <property type="match status" value="1"/>
</dbReference>
<comment type="caution">
    <text evidence="3">The sequence shown here is derived from an EMBL/GenBank/DDBJ whole genome shotgun (WGS) entry which is preliminary data.</text>
</comment>
<evidence type="ECO:0000313" key="4">
    <source>
        <dbReference type="Proteomes" id="UP000005824"/>
    </source>
</evidence>
<proteinExistence type="predicted"/>
<reference evidence="3 4" key="1">
    <citation type="journal article" date="2011" name="J. Bacteriol.">
        <title>Genome sequence of Chthoniobacter flavus Ellin428, an aerobic heterotrophic soil bacterium.</title>
        <authorList>
            <person name="Kant R."/>
            <person name="van Passel M.W."/>
            <person name="Palva A."/>
            <person name="Lucas S."/>
            <person name="Lapidus A."/>
            <person name="Glavina Del Rio T."/>
            <person name="Dalin E."/>
            <person name="Tice H."/>
            <person name="Bruce D."/>
            <person name="Goodwin L."/>
            <person name="Pitluck S."/>
            <person name="Larimer F.W."/>
            <person name="Land M.L."/>
            <person name="Hauser L."/>
            <person name="Sangwan P."/>
            <person name="de Vos W.M."/>
            <person name="Janssen P.H."/>
            <person name="Smidt H."/>
        </authorList>
    </citation>
    <scope>NUCLEOTIDE SEQUENCE [LARGE SCALE GENOMIC DNA]</scope>
    <source>
        <strain evidence="3 4">Ellin428</strain>
    </source>
</reference>
<evidence type="ECO:0000256" key="2">
    <source>
        <dbReference type="SAM" id="Phobius"/>
    </source>
</evidence>
<dbReference type="STRING" id="497964.CfE428DRAFT_0076"/>
<dbReference type="eggNOG" id="COG0457">
    <property type="taxonomic scope" value="Bacteria"/>
</dbReference>
<organism evidence="3 4">
    <name type="scientific">Chthoniobacter flavus Ellin428</name>
    <dbReference type="NCBI Taxonomy" id="497964"/>
    <lineage>
        <taxon>Bacteria</taxon>
        <taxon>Pseudomonadati</taxon>
        <taxon>Verrucomicrobiota</taxon>
        <taxon>Spartobacteria</taxon>
        <taxon>Chthoniobacterales</taxon>
        <taxon>Chthoniobacteraceae</taxon>
        <taxon>Chthoniobacter</taxon>
    </lineage>
</organism>
<dbReference type="InterPro" id="IPR011990">
    <property type="entry name" value="TPR-like_helical_dom_sf"/>
</dbReference>
<dbReference type="RefSeq" id="WP_006977403.1">
    <property type="nucleotide sequence ID" value="NZ_ABVL01000001.1"/>
</dbReference>
<dbReference type="InParanoid" id="B4CTR3"/>
<keyword evidence="2" id="KW-1133">Transmembrane helix</keyword>
<evidence type="ECO:0000313" key="3">
    <source>
        <dbReference type="EMBL" id="EDY21951.1"/>
    </source>
</evidence>
<evidence type="ECO:0000256" key="1">
    <source>
        <dbReference type="SAM" id="MobiDB-lite"/>
    </source>
</evidence>
<protein>
    <submittedName>
        <fullName evidence="3">Uncharacterized protein</fullName>
    </submittedName>
</protein>
<accession>B4CTR3</accession>
<gene>
    <name evidence="3" type="ORF">CfE428DRAFT_0076</name>
</gene>